<evidence type="ECO:0000313" key="2">
    <source>
        <dbReference type="Proteomes" id="UP000827976"/>
    </source>
</evidence>
<proteinExistence type="predicted"/>
<protein>
    <submittedName>
        <fullName evidence="1">Cis-zeatin O-glucosyltransferase protein</fullName>
        <ecNumber evidence="1">2.4.1.203</ecNumber>
    </submittedName>
</protein>
<keyword evidence="2" id="KW-1185">Reference proteome</keyword>
<keyword evidence="1" id="KW-0328">Glycosyltransferase</keyword>
<organism evidence="1 2">
    <name type="scientific">Dioscorea alata</name>
    <name type="common">Purple yam</name>
    <dbReference type="NCBI Taxonomy" id="55571"/>
    <lineage>
        <taxon>Eukaryota</taxon>
        <taxon>Viridiplantae</taxon>
        <taxon>Streptophyta</taxon>
        <taxon>Embryophyta</taxon>
        <taxon>Tracheophyta</taxon>
        <taxon>Spermatophyta</taxon>
        <taxon>Magnoliopsida</taxon>
        <taxon>Liliopsida</taxon>
        <taxon>Dioscoreales</taxon>
        <taxon>Dioscoreaceae</taxon>
        <taxon>Dioscorea</taxon>
    </lineage>
</organism>
<dbReference type="Proteomes" id="UP000827976">
    <property type="component" value="Chromosome 2"/>
</dbReference>
<gene>
    <name evidence="1" type="ORF">IHE45_02G068400</name>
</gene>
<dbReference type="EMBL" id="CM037012">
    <property type="protein sequence ID" value="KAH7690717.1"/>
    <property type="molecule type" value="Genomic_DNA"/>
</dbReference>
<reference evidence="2" key="1">
    <citation type="journal article" date="2022" name="Nat. Commun.">
        <title>Chromosome evolution and the genetic basis of agronomically important traits in greater yam.</title>
        <authorList>
            <person name="Bredeson J.V."/>
            <person name="Lyons J.B."/>
            <person name="Oniyinde I.O."/>
            <person name="Okereke N.R."/>
            <person name="Kolade O."/>
            <person name="Nnabue I."/>
            <person name="Nwadili C.O."/>
            <person name="Hribova E."/>
            <person name="Parker M."/>
            <person name="Nwogha J."/>
            <person name="Shu S."/>
            <person name="Carlson J."/>
            <person name="Kariba R."/>
            <person name="Muthemba S."/>
            <person name="Knop K."/>
            <person name="Barton G.J."/>
            <person name="Sherwood A.V."/>
            <person name="Lopez-Montes A."/>
            <person name="Asiedu R."/>
            <person name="Jamnadass R."/>
            <person name="Muchugi A."/>
            <person name="Goodstein D."/>
            <person name="Egesi C.N."/>
            <person name="Featherston J."/>
            <person name="Asfaw A."/>
            <person name="Simpson G.G."/>
            <person name="Dolezel J."/>
            <person name="Hendre P.S."/>
            <person name="Van Deynze A."/>
            <person name="Kumar P.L."/>
            <person name="Obidiegwu J.E."/>
            <person name="Bhattacharjee R."/>
            <person name="Rokhsar D.S."/>
        </authorList>
    </citation>
    <scope>NUCLEOTIDE SEQUENCE [LARGE SCALE GENOMIC DNA]</scope>
    <source>
        <strain evidence="2">cv. TDa95/00328</strain>
    </source>
</reference>
<sequence length="463" mass="52052">MGFPNRDNKIPILVVPFPAQGHLNQLLHFSLLLSSHGFPIHFASSSIHNHQARHRLRGWSSASPHNITFHDIPIPSLPPSNPNPNSTHNFPSHLIPVWDSVIHHLRSPLSSLLHSLSSSSPLILIHDPLMSIVGHDAALIPSIHTFKFQCIPAFTALAFTYELSSKPSPQGNDILVSPLPNCCPEEFWTFLMKHDYESPCEGVLINTSRTIEEPFIDLLAKEDDFVGKKIFTVGPVSPLTVTDHKSGPRHPCLEWLDKQPARSVVYVAFGSTTTMSDEQLKEIALGLEKSKQRFIWVLREADRGDISKEEELAREKSLLLDFDKRVEGRGMVVRGWAPQLDILAHGSTAAFMSHCGWNSCMEGMSMGVALLTWPMHSDQPRNALMVTEYLKVGVMVREWEKRDEVLKGEKVDEAIRKVMVREGGVEIRRRAKELGERIRSGTKEGGSSYEQLLAFIDNISRYY</sequence>
<accession>A0ACB7WQV0</accession>
<keyword evidence="1" id="KW-0808">Transferase</keyword>
<evidence type="ECO:0000313" key="1">
    <source>
        <dbReference type="EMBL" id="KAH7690717.1"/>
    </source>
</evidence>
<comment type="caution">
    <text evidence="1">The sequence shown here is derived from an EMBL/GenBank/DDBJ whole genome shotgun (WGS) entry which is preliminary data.</text>
</comment>
<name>A0ACB7WQV0_DIOAL</name>
<dbReference type="EC" id="2.4.1.203" evidence="1"/>